<evidence type="ECO:0000313" key="10">
    <source>
        <dbReference type="EMBL" id="KGM56060.1"/>
    </source>
</evidence>
<dbReference type="GO" id="GO:0006400">
    <property type="term" value="P:tRNA modification"/>
    <property type="evidence" value="ECO:0007669"/>
    <property type="project" value="UniProtKB-UniRule"/>
</dbReference>
<keyword evidence="3 8" id="KW-0436">Ligase</keyword>
<comment type="function">
    <text evidence="8">Ligates lysine onto the cytidine present at position 34 of the AUA codon-specific tRNA(Ile) that contains the anticodon CAU, in an ATP-dependent manner. Cytidine is converted to lysidine, thus changing the amino acid specificity of the tRNA from methionine to isoleucine.</text>
</comment>
<dbReference type="STRING" id="1385517.N800_10605"/>
<dbReference type="Proteomes" id="UP000029998">
    <property type="component" value="Unassembled WGS sequence"/>
</dbReference>
<dbReference type="InterPro" id="IPR011063">
    <property type="entry name" value="TilS/TtcA_N"/>
</dbReference>
<feature type="domain" description="Lysidine-tRNA(Ile) synthetase C-terminal" evidence="9">
    <location>
        <begin position="348"/>
        <end position="422"/>
    </location>
</feature>
<dbReference type="InterPro" id="IPR015262">
    <property type="entry name" value="tRNA_Ile_lys_synt_subst-bd"/>
</dbReference>
<dbReference type="Pfam" id="PF09179">
    <property type="entry name" value="TilS"/>
    <property type="match status" value="1"/>
</dbReference>
<evidence type="ECO:0000259" key="9">
    <source>
        <dbReference type="SMART" id="SM00977"/>
    </source>
</evidence>
<comment type="subcellular location">
    <subcellularLocation>
        <location evidence="1 8">Cytoplasm</location>
    </subcellularLocation>
</comment>
<name>A0A0A0F0E6_9GAMM</name>
<sequence>MTPPPDLPAAPLCVGYSGGLDSTVLLHLLVELPDMRVRGLRAIHIHHGLHPDADAWTAHCVDTCAALGVPLMVERVQVAADSGEGREAAARHARRAAFVRQLGDDEVLVLAHHQDDQAETFLLRALRASGPDGLAAMRRWSQLGPHRVWRPLLDIPRDVLRTYAVGHGLRWLEDPSNTDTTFDRNFLRNRVMPLLRERWPGVDSAFAQSARHCETAAALLHEDDARHLADVATADPAVLSRTALLHLPVARRARVLRLWATRLGLPPLPAEGVSRIEDEVLPARADARAMFAWDGMAVRSWRDLLHAGPLHPPPPADWSAHWVGDAPLALPGGGALTLEGAPRFQSPLTVGMRAGGERITLPGRTHTHALKHVLQDLGVPPWEREHLPLLRTAGGEVLAAGDLVYSADFDAWLRQAGARLHWQPAVQRTA</sequence>
<organism evidence="10 11">
    <name type="scientific">Lysobacter daejeonensis GH1-9</name>
    <dbReference type="NCBI Taxonomy" id="1385517"/>
    <lineage>
        <taxon>Bacteria</taxon>
        <taxon>Pseudomonadati</taxon>
        <taxon>Pseudomonadota</taxon>
        <taxon>Gammaproteobacteria</taxon>
        <taxon>Lysobacterales</taxon>
        <taxon>Lysobacteraceae</taxon>
        <taxon>Aerolutibacter</taxon>
    </lineage>
</organism>
<dbReference type="NCBIfam" id="TIGR02432">
    <property type="entry name" value="lysidine_TilS_N"/>
    <property type="match status" value="1"/>
</dbReference>
<accession>A0A0A0F0E6</accession>
<protein>
    <recommendedName>
        <fullName evidence="8">tRNA(Ile)-lysidine synthase</fullName>
        <ecNumber evidence="8">6.3.4.19</ecNumber>
    </recommendedName>
    <alternativeName>
        <fullName evidence="8">tRNA(Ile)-2-lysyl-cytidine synthase</fullName>
    </alternativeName>
    <alternativeName>
        <fullName evidence="8">tRNA(Ile)-lysidine synthetase</fullName>
    </alternativeName>
</protein>
<keyword evidence="6 8" id="KW-0067">ATP-binding</keyword>
<dbReference type="CDD" id="cd01992">
    <property type="entry name" value="TilS_N"/>
    <property type="match status" value="1"/>
</dbReference>
<evidence type="ECO:0000256" key="4">
    <source>
        <dbReference type="ARBA" id="ARBA00022694"/>
    </source>
</evidence>
<evidence type="ECO:0000313" key="11">
    <source>
        <dbReference type="Proteomes" id="UP000029998"/>
    </source>
</evidence>
<keyword evidence="5 8" id="KW-0547">Nucleotide-binding</keyword>
<keyword evidence="2 8" id="KW-0963">Cytoplasm</keyword>
<feature type="binding site" evidence="8">
    <location>
        <begin position="17"/>
        <end position="22"/>
    </location>
    <ligand>
        <name>ATP</name>
        <dbReference type="ChEBI" id="CHEBI:30616"/>
    </ligand>
</feature>
<dbReference type="NCBIfam" id="TIGR02433">
    <property type="entry name" value="lysidine_TilS_C"/>
    <property type="match status" value="1"/>
</dbReference>
<dbReference type="InterPro" id="IPR012094">
    <property type="entry name" value="tRNA_Ile_lys_synt"/>
</dbReference>
<dbReference type="GO" id="GO:0005737">
    <property type="term" value="C:cytoplasm"/>
    <property type="evidence" value="ECO:0007669"/>
    <property type="project" value="UniProtKB-SubCell"/>
</dbReference>
<evidence type="ECO:0000256" key="8">
    <source>
        <dbReference type="HAMAP-Rule" id="MF_01161"/>
    </source>
</evidence>
<dbReference type="GO" id="GO:0032267">
    <property type="term" value="F:tRNA(Ile)-lysidine synthase activity"/>
    <property type="evidence" value="ECO:0007669"/>
    <property type="project" value="UniProtKB-EC"/>
</dbReference>
<dbReference type="Gene3D" id="3.40.50.620">
    <property type="entry name" value="HUPs"/>
    <property type="match status" value="1"/>
</dbReference>
<dbReference type="eggNOG" id="COG0037">
    <property type="taxonomic scope" value="Bacteria"/>
</dbReference>
<proteinExistence type="inferred from homology"/>
<evidence type="ECO:0000256" key="5">
    <source>
        <dbReference type="ARBA" id="ARBA00022741"/>
    </source>
</evidence>
<comment type="caution">
    <text evidence="10">The sequence shown here is derived from an EMBL/GenBank/DDBJ whole genome shotgun (WGS) entry which is preliminary data.</text>
</comment>
<dbReference type="InterPro" id="IPR012796">
    <property type="entry name" value="Lysidine-tRNA-synth_C"/>
</dbReference>
<dbReference type="PANTHER" id="PTHR43033:SF1">
    <property type="entry name" value="TRNA(ILE)-LYSIDINE SYNTHASE-RELATED"/>
    <property type="match status" value="1"/>
</dbReference>
<dbReference type="Pfam" id="PF11734">
    <property type="entry name" value="TilS_C"/>
    <property type="match status" value="1"/>
</dbReference>
<evidence type="ECO:0000256" key="2">
    <source>
        <dbReference type="ARBA" id="ARBA00022490"/>
    </source>
</evidence>
<evidence type="ECO:0000256" key="6">
    <source>
        <dbReference type="ARBA" id="ARBA00022840"/>
    </source>
</evidence>
<dbReference type="Gene3D" id="1.20.59.20">
    <property type="match status" value="1"/>
</dbReference>
<comment type="catalytic activity">
    <reaction evidence="7 8">
        <text>cytidine(34) in tRNA(Ile2) + L-lysine + ATP = lysidine(34) in tRNA(Ile2) + AMP + diphosphate + H(+)</text>
        <dbReference type="Rhea" id="RHEA:43744"/>
        <dbReference type="Rhea" id="RHEA-COMP:10625"/>
        <dbReference type="Rhea" id="RHEA-COMP:10670"/>
        <dbReference type="ChEBI" id="CHEBI:15378"/>
        <dbReference type="ChEBI" id="CHEBI:30616"/>
        <dbReference type="ChEBI" id="CHEBI:32551"/>
        <dbReference type="ChEBI" id="CHEBI:33019"/>
        <dbReference type="ChEBI" id="CHEBI:82748"/>
        <dbReference type="ChEBI" id="CHEBI:83665"/>
        <dbReference type="ChEBI" id="CHEBI:456215"/>
        <dbReference type="EC" id="6.3.4.19"/>
    </reaction>
</comment>
<dbReference type="SUPFAM" id="SSF56037">
    <property type="entry name" value="PheT/TilS domain"/>
    <property type="match status" value="1"/>
</dbReference>
<dbReference type="SUPFAM" id="SSF82829">
    <property type="entry name" value="MesJ substrate recognition domain-like"/>
    <property type="match status" value="1"/>
</dbReference>
<dbReference type="GO" id="GO:0005524">
    <property type="term" value="F:ATP binding"/>
    <property type="evidence" value="ECO:0007669"/>
    <property type="project" value="UniProtKB-UniRule"/>
</dbReference>
<dbReference type="SMART" id="SM00977">
    <property type="entry name" value="TilS_C"/>
    <property type="match status" value="1"/>
</dbReference>
<evidence type="ECO:0000256" key="3">
    <source>
        <dbReference type="ARBA" id="ARBA00022598"/>
    </source>
</evidence>
<keyword evidence="11" id="KW-1185">Reference proteome</keyword>
<dbReference type="Pfam" id="PF01171">
    <property type="entry name" value="ATP_bind_3"/>
    <property type="match status" value="1"/>
</dbReference>
<reference evidence="10 11" key="1">
    <citation type="submission" date="2013-08" db="EMBL/GenBank/DDBJ databases">
        <title>Genome sequencing of Lysobacter.</title>
        <authorList>
            <person name="Zhang S."/>
            <person name="Wang G."/>
        </authorList>
    </citation>
    <scope>NUCLEOTIDE SEQUENCE [LARGE SCALE GENOMIC DNA]</scope>
    <source>
        <strain evidence="10 11">GH1-9</strain>
    </source>
</reference>
<dbReference type="EC" id="6.3.4.19" evidence="8"/>
<comment type="similarity">
    <text evidence="8">Belongs to the tRNA(Ile)-lysidine synthase family.</text>
</comment>
<evidence type="ECO:0000256" key="7">
    <source>
        <dbReference type="ARBA" id="ARBA00048539"/>
    </source>
</evidence>
<dbReference type="SUPFAM" id="SSF52402">
    <property type="entry name" value="Adenine nucleotide alpha hydrolases-like"/>
    <property type="match status" value="1"/>
</dbReference>
<dbReference type="PANTHER" id="PTHR43033">
    <property type="entry name" value="TRNA(ILE)-LYSIDINE SYNTHASE-RELATED"/>
    <property type="match status" value="1"/>
</dbReference>
<dbReference type="AlphaFoldDB" id="A0A0A0F0E6"/>
<dbReference type="InterPro" id="IPR012795">
    <property type="entry name" value="tRNA_Ile_lys_synt_N"/>
</dbReference>
<comment type="domain">
    <text evidence="8">The N-terminal region contains the highly conserved SGGXDS motif, predicted to be a P-loop motif involved in ATP binding.</text>
</comment>
<dbReference type="HAMAP" id="MF_01161">
    <property type="entry name" value="tRNA_Ile_lys_synt"/>
    <property type="match status" value="1"/>
</dbReference>
<dbReference type="EMBL" id="AVPU01000002">
    <property type="protein sequence ID" value="KGM56060.1"/>
    <property type="molecule type" value="Genomic_DNA"/>
</dbReference>
<evidence type="ECO:0000256" key="1">
    <source>
        <dbReference type="ARBA" id="ARBA00004496"/>
    </source>
</evidence>
<dbReference type="InterPro" id="IPR014729">
    <property type="entry name" value="Rossmann-like_a/b/a_fold"/>
</dbReference>
<gene>
    <name evidence="8" type="primary">tilS</name>
    <name evidence="10" type="ORF">N800_10605</name>
</gene>
<keyword evidence="4 8" id="KW-0819">tRNA processing</keyword>